<organism evidence="2 3">
    <name type="scientific">Helicobacter marmotae</name>
    <dbReference type="NCBI Taxonomy" id="152490"/>
    <lineage>
        <taxon>Bacteria</taxon>
        <taxon>Pseudomonadati</taxon>
        <taxon>Campylobacterota</taxon>
        <taxon>Epsilonproteobacteria</taxon>
        <taxon>Campylobacterales</taxon>
        <taxon>Helicobacteraceae</taxon>
        <taxon>Helicobacter</taxon>
    </lineage>
</organism>
<gene>
    <name evidence="2" type="ORF">CQA63_01795</name>
</gene>
<name>A0A3D8I6D0_9HELI</name>
<dbReference type="Pfam" id="PF06518">
    <property type="entry name" value="DUF1104"/>
    <property type="match status" value="1"/>
</dbReference>
<dbReference type="Gene3D" id="1.20.120.1430">
    <property type="entry name" value="HP0721 helical bundle"/>
    <property type="match status" value="1"/>
</dbReference>
<dbReference type="RefSeq" id="WP_104699444.1">
    <property type="nucleotide sequence ID" value="NZ_FZPP01000006.1"/>
</dbReference>
<dbReference type="AlphaFoldDB" id="A0A3D8I6D0"/>
<dbReference type="InterPro" id="IPR009488">
    <property type="entry name" value="DUF1104"/>
</dbReference>
<dbReference type="EMBL" id="NXLR01000002">
    <property type="protein sequence ID" value="RDU60730.1"/>
    <property type="molecule type" value="Genomic_DNA"/>
</dbReference>
<accession>A0A3D8I6D0</accession>
<comment type="caution">
    <text evidence="2">The sequence shown here is derived from an EMBL/GenBank/DDBJ whole genome shotgun (WGS) entry which is preliminary data.</text>
</comment>
<reference evidence="2 3" key="1">
    <citation type="submission" date="2018-04" db="EMBL/GenBank/DDBJ databases">
        <title>Novel Campyloabacter and Helicobacter Species and Strains.</title>
        <authorList>
            <person name="Mannion A.J."/>
            <person name="Shen Z."/>
            <person name="Fox J.G."/>
        </authorList>
    </citation>
    <scope>NUCLEOTIDE SEQUENCE [LARGE SCALE GENOMIC DNA]</scope>
    <source>
        <strain evidence="2 3">MIT 98-6070</strain>
    </source>
</reference>
<proteinExistence type="predicted"/>
<evidence type="ECO:0000313" key="2">
    <source>
        <dbReference type="EMBL" id="RDU60730.1"/>
    </source>
</evidence>
<evidence type="ECO:0000313" key="3">
    <source>
        <dbReference type="Proteomes" id="UP000256599"/>
    </source>
</evidence>
<dbReference type="OrthoDB" id="5328408at2"/>
<evidence type="ECO:0000256" key="1">
    <source>
        <dbReference type="SAM" id="MobiDB-lite"/>
    </source>
</evidence>
<dbReference type="Proteomes" id="UP000256599">
    <property type="component" value="Unassembled WGS sequence"/>
</dbReference>
<dbReference type="InterPro" id="IPR038310">
    <property type="entry name" value="DUF1104_sf"/>
</dbReference>
<sequence length="127" mass="14429">MKVTHILLAGLLGMSFGYGIDLSKKKDSELVKLQGTLKGEDAIDLALEVRKRIAKMNEKAKTKFMEEIKASYNKATENWIAKDLRAYEKEVKDGVKARVEKMDEKQKKEYGFSQANQADCPHCAHKH</sequence>
<feature type="region of interest" description="Disordered" evidence="1">
    <location>
        <begin position="105"/>
        <end position="127"/>
    </location>
</feature>
<protein>
    <submittedName>
        <fullName evidence="2">DUF1104 domain-containing protein</fullName>
    </submittedName>
</protein>
<keyword evidence="3" id="KW-1185">Reference proteome</keyword>